<dbReference type="PANTHER" id="PTHR23279">
    <property type="entry name" value="DEFECTIVE PROBOSCIS EXTENSION RESPONSE DPR -RELATED"/>
    <property type="match status" value="1"/>
</dbReference>
<evidence type="ECO:0000313" key="4">
    <source>
        <dbReference type="Proteomes" id="UP001642540"/>
    </source>
</evidence>
<dbReference type="InterPro" id="IPR036179">
    <property type="entry name" value="Ig-like_dom_sf"/>
</dbReference>
<dbReference type="Pfam" id="PF07679">
    <property type="entry name" value="I-set"/>
    <property type="match status" value="1"/>
</dbReference>
<dbReference type="SMART" id="SM00409">
    <property type="entry name" value="IG"/>
    <property type="match status" value="2"/>
</dbReference>
<dbReference type="Gene3D" id="2.60.40.10">
    <property type="entry name" value="Immunoglobulins"/>
    <property type="match status" value="2"/>
</dbReference>
<dbReference type="Pfam" id="PF13927">
    <property type="entry name" value="Ig_3"/>
    <property type="match status" value="1"/>
</dbReference>
<accession>A0ABP1QH73</accession>
<comment type="caution">
    <text evidence="3">The sequence shown here is derived from an EMBL/GenBank/DDBJ whole genome shotgun (WGS) entry which is preliminary data.</text>
</comment>
<name>A0ABP1QH73_9HEXA</name>
<dbReference type="SMART" id="SM00408">
    <property type="entry name" value="IGc2"/>
    <property type="match status" value="2"/>
</dbReference>
<feature type="compositionally biased region" description="Low complexity" evidence="1">
    <location>
        <begin position="316"/>
        <end position="332"/>
    </location>
</feature>
<dbReference type="InterPro" id="IPR013783">
    <property type="entry name" value="Ig-like_fold"/>
</dbReference>
<organism evidence="3 4">
    <name type="scientific">Orchesella dallaii</name>
    <dbReference type="NCBI Taxonomy" id="48710"/>
    <lineage>
        <taxon>Eukaryota</taxon>
        <taxon>Metazoa</taxon>
        <taxon>Ecdysozoa</taxon>
        <taxon>Arthropoda</taxon>
        <taxon>Hexapoda</taxon>
        <taxon>Collembola</taxon>
        <taxon>Entomobryomorpha</taxon>
        <taxon>Entomobryoidea</taxon>
        <taxon>Orchesellidae</taxon>
        <taxon>Orchesellinae</taxon>
        <taxon>Orchesella</taxon>
    </lineage>
</organism>
<feature type="domain" description="Ig-like" evidence="2">
    <location>
        <begin position="100"/>
        <end position="188"/>
    </location>
</feature>
<feature type="region of interest" description="Disordered" evidence="1">
    <location>
        <begin position="316"/>
        <end position="336"/>
    </location>
</feature>
<protein>
    <recommendedName>
        <fullName evidence="2">Ig-like domain-containing protein</fullName>
    </recommendedName>
</protein>
<evidence type="ECO:0000259" key="2">
    <source>
        <dbReference type="PROSITE" id="PS50835"/>
    </source>
</evidence>
<feature type="domain" description="Ig-like" evidence="2">
    <location>
        <begin position="203"/>
        <end position="295"/>
    </location>
</feature>
<dbReference type="EMBL" id="CAXLJM020000034">
    <property type="protein sequence ID" value="CAL8103056.1"/>
    <property type="molecule type" value="Genomic_DNA"/>
</dbReference>
<dbReference type="InterPro" id="IPR003598">
    <property type="entry name" value="Ig_sub2"/>
</dbReference>
<dbReference type="InterPro" id="IPR007110">
    <property type="entry name" value="Ig-like_dom"/>
</dbReference>
<proteinExistence type="predicted"/>
<keyword evidence="4" id="KW-1185">Reference proteome</keyword>
<dbReference type="PANTHER" id="PTHR23279:SF45">
    <property type="entry name" value="DEFECTIVE PROBOSCIS EXTENSION RESPONSE 12, ISOFORM C"/>
    <property type="match status" value="1"/>
</dbReference>
<dbReference type="SMART" id="SM00406">
    <property type="entry name" value="IGv"/>
    <property type="match status" value="2"/>
</dbReference>
<evidence type="ECO:0000256" key="1">
    <source>
        <dbReference type="SAM" id="MobiDB-lite"/>
    </source>
</evidence>
<dbReference type="PROSITE" id="PS50835">
    <property type="entry name" value="IG_LIKE"/>
    <property type="match status" value="2"/>
</dbReference>
<dbReference type="InterPro" id="IPR037448">
    <property type="entry name" value="Zig-8"/>
</dbReference>
<dbReference type="Proteomes" id="UP001642540">
    <property type="component" value="Unassembled WGS sequence"/>
</dbReference>
<reference evidence="3 4" key="1">
    <citation type="submission" date="2024-08" db="EMBL/GenBank/DDBJ databases">
        <authorList>
            <person name="Cucini C."/>
            <person name="Frati F."/>
        </authorList>
    </citation>
    <scope>NUCLEOTIDE SEQUENCE [LARGE SCALE GENOMIC DNA]</scope>
</reference>
<evidence type="ECO:0000313" key="3">
    <source>
        <dbReference type="EMBL" id="CAL8103056.1"/>
    </source>
</evidence>
<sequence>MPRRSAAAAATPTSTIHTNVSPFPGGLFGSFSSDLMWILFILLFVTDAGINQVQSENAPLSIPKAGGGGGAGNSGGSVVSSSLVNNNNGTGNFSDLGDSPFENNTFTSTTVPIGDTAFLKCAVKNLGNRTISWIRRRDMHIITVDRIVYTNDERFNILHADGSDDWTLQIKFVQKRDNGTYECQVSSGKGISSFGVHVFVVVPEAFILGNGEYHIQQGSTINLVCIVEKSPKPPEYIFWYHNERMINYGSTRDLSIQTETGSKTQSRLIIENAQVTDSGNYTCETANAEPASTLVYISQGDKMAAIQRRKSDGSSVTSVSASASSSSSVNSSPVRREGLLSTSSPYYFIGLASIFGISGSRAVCSLLVVILLQTMLPLSSTNSVTTSTVS</sequence>
<dbReference type="InterPro" id="IPR003599">
    <property type="entry name" value="Ig_sub"/>
</dbReference>
<gene>
    <name evidence="3" type="ORF">ODALV1_LOCUS11336</name>
</gene>
<dbReference type="CDD" id="cd00096">
    <property type="entry name" value="Ig"/>
    <property type="match status" value="1"/>
</dbReference>
<dbReference type="InterPro" id="IPR013106">
    <property type="entry name" value="Ig_V-set"/>
</dbReference>
<dbReference type="InterPro" id="IPR013098">
    <property type="entry name" value="Ig_I-set"/>
</dbReference>
<dbReference type="SUPFAM" id="SSF48726">
    <property type="entry name" value="Immunoglobulin"/>
    <property type="match status" value="2"/>
</dbReference>